<dbReference type="PANTHER" id="PTHR45398:SF1">
    <property type="entry name" value="ENZYME, PUTATIVE (JCVI)-RELATED"/>
    <property type="match status" value="1"/>
</dbReference>
<dbReference type="Proteomes" id="UP000677244">
    <property type="component" value="Unassembled WGS sequence"/>
</dbReference>
<comment type="caution">
    <text evidence="2">The sequence shown here is derived from an EMBL/GenBank/DDBJ whole genome shotgun (WGS) entry which is preliminary data.</text>
</comment>
<dbReference type="Pfam" id="PF00668">
    <property type="entry name" value="Condensation"/>
    <property type="match status" value="1"/>
</dbReference>
<feature type="non-terminal residue" evidence="2">
    <location>
        <position position="1"/>
    </location>
</feature>
<dbReference type="SUPFAM" id="SSF52777">
    <property type="entry name" value="CoA-dependent acyltransferases"/>
    <property type="match status" value="1"/>
</dbReference>
<organism evidence="2 3">
    <name type="scientific">Niastella soli</name>
    <dbReference type="NCBI Taxonomy" id="2821487"/>
    <lineage>
        <taxon>Bacteria</taxon>
        <taxon>Pseudomonadati</taxon>
        <taxon>Bacteroidota</taxon>
        <taxon>Chitinophagia</taxon>
        <taxon>Chitinophagales</taxon>
        <taxon>Chitinophagaceae</taxon>
        <taxon>Niastella</taxon>
    </lineage>
</organism>
<evidence type="ECO:0000313" key="2">
    <source>
        <dbReference type="EMBL" id="MBO9205112.1"/>
    </source>
</evidence>
<evidence type="ECO:0000259" key="1">
    <source>
        <dbReference type="Pfam" id="PF00668"/>
    </source>
</evidence>
<dbReference type="InterPro" id="IPR001242">
    <property type="entry name" value="Condensation_dom"/>
</dbReference>
<reference evidence="2 3" key="1">
    <citation type="submission" date="2021-03" db="EMBL/GenBank/DDBJ databases">
        <title>Assistant Professor.</title>
        <authorList>
            <person name="Huq M.A."/>
        </authorList>
    </citation>
    <scope>NUCLEOTIDE SEQUENCE [LARGE SCALE GENOMIC DNA]</scope>
    <source>
        <strain evidence="2 3">MAH-29</strain>
    </source>
</reference>
<feature type="domain" description="Condensation" evidence="1">
    <location>
        <begin position="3"/>
        <end position="248"/>
    </location>
</feature>
<dbReference type="NCBIfam" id="TIGR01720">
    <property type="entry name" value="NRPS-para261"/>
    <property type="match status" value="1"/>
</dbReference>
<name>A0ABS3Z4L7_9BACT</name>
<evidence type="ECO:0000313" key="3">
    <source>
        <dbReference type="Proteomes" id="UP000677244"/>
    </source>
</evidence>
<proteinExistence type="predicted"/>
<gene>
    <name evidence="2" type="ORF">J7I42_32800</name>
</gene>
<protein>
    <recommendedName>
        <fullName evidence="1">Condensation domain-containing protein</fullName>
    </recommendedName>
</protein>
<dbReference type="InterPro" id="IPR010060">
    <property type="entry name" value="NRPS_synth"/>
</dbReference>
<dbReference type="Gene3D" id="3.30.559.30">
    <property type="entry name" value="Nonribosomal peptide synthetase, condensation domain"/>
    <property type="match status" value="1"/>
</dbReference>
<dbReference type="RefSeq" id="WP_236065634.1">
    <property type="nucleotide sequence ID" value="NZ_JAGHKO010000018.1"/>
</dbReference>
<sequence>LSQQPYWEATRNISSLLPVDQPHSGIIRKKDIRSYGIALDEQHTRQLLQTVPRVYRTEINDVLLSALTRTLSKWSKQQQILIGMEGHGREVINDKTDLSRTTGWFTTLYPLLLQAPAQDEASEWLMSIKEQLRQVPDKGIGYGVLKYLNKAGAFQAADNWQVAFNYLGQLDNITRSSNWFSSANEAHGSSGSDENIITTQIVINSMIYQGELHIQWSYSLLHYEQTTIKELAQSYLHDLTLLIDHCMAVPTNKQIITPSDYGLQTAISYQELERFLNDTDTDQGEDILAF</sequence>
<dbReference type="PANTHER" id="PTHR45398">
    <property type="match status" value="1"/>
</dbReference>
<keyword evidence="3" id="KW-1185">Reference proteome</keyword>
<accession>A0ABS3Z4L7</accession>
<dbReference type="EMBL" id="JAGHKO010000018">
    <property type="protein sequence ID" value="MBO9205112.1"/>
    <property type="molecule type" value="Genomic_DNA"/>
</dbReference>